<dbReference type="PROSITE" id="PS51387">
    <property type="entry name" value="FAD_PCMH"/>
    <property type="match status" value="1"/>
</dbReference>
<dbReference type="InterPro" id="IPR016166">
    <property type="entry name" value="FAD-bd_PCMH"/>
</dbReference>
<gene>
    <name evidence="7" type="primary">mas1</name>
</gene>
<organism evidence="7">
    <name type="scientific">Micromonospora sp. HK160111</name>
    <dbReference type="NCBI Taxonomy" id="1245497"/>
    <lineage>
        <taxon>Bacteria</taxon>
        <taxon>Bacillati</taxon>
        <taxon>Actinomycetota</taxon>
        <taxon>Actinomycetes</taxon>
        <taxon>Micromonosporales</taxon>
        <taxon>Micromonosporaceae</taxon>
        <taxon>Micromonospora</taxon>
    </lineage>
</organism>
<comment type="cofactor">
    <cofactor evidence="1">
        <name>FAD</name>
        <dbReference type="ChEBI" id="CHEBI:57692"/>
    </cofactor>
</comment>
<dbReference type="EMBL" id="MG018799">
    <property type="protein sequence ID" value="ATY46582.1"/>
    <property type="molecule type" value="Genomic_DNA"/>
</dbReference>
<accession>A0A2H4RBY1</accession>
<proteinExistence type="inferred from homology"/>
<dbReference type="PROSITE" id="PS00862">
    <property type="entry name" value="OX2_COVAL_FAD"/>
    <property type="match status" value="1"/>
</dbReference>
<dbReference type="SUPFAM" id="SSF56176">
    <property type="entry name" value="FAD-binding/transporter-associated domain-like"/>
    <property type="match status" value="1"/>
</dbReference>
<evidence type="ECO:0000256" key="1">
    <source>
        <dbReference type="ARBA" id="ARBA00001974"/>
    </source>
</evidence>
<name>A0A2H4RBY1_9ACTN</name>
<dbReference type="InterPro" id="IPR016169">
    <property type="entry name" value="FAD-bd_PCMH_sub2"/>
</dbReference>
<evidence type="ECO:0000256" key="2">
    <source>
        <dbReference type="ARBA" id="ARBA00005466"/>
    </source>
</evidence>
<dbReference type="Pfam" id="PF01565">
    <property type="entry name" value="FAD_binding_4"/>
    <property type="match status" value="1"/>
</dbReference>
<evidence type="ECO:0000256" key="5">
    <source>
        <dbReference type="ARBA" id="ARBA00023002"/>
    </source>
</evidence>
<keyword evidence="4" id="KW-0274">FAD</keyword>
<dbReference type="PANTHER" id="PTHR42973:SF39">
    <property type="entry name" value="FAD-BINDING PCMH-TYPE DOMAIN-CONTAINING PROTEIN"/>
    <property type="match status" value="1"/>
</dbReference>
<comment type="similarity">
    <text evidence="2">Belongs to the oxygen-dependent FAD-linked oxidoreductase family.</text>
</comment>
<dbReference type="InterPro" id="IPR036318">
    <property type="entry name" value="FAD-bd_PCMH-like_sf"/>
</dbReference>
<dbReference type="Gene3D" id="3.30.465.10">
    <property type="match status" value="1"/>
</dbReference>
<evidence type="ECO:0000256" key="4">
    <source>
        <dbReference type="ARBA" id="ARBA00022827"/>
    </source>
</evidence>
<dbReference type="Pfam" id="PF08031">
    <property type="entry name" value="BBE"/>
    <property type="match status" value="1"/>
</dbReference>
<dbReference type="GO" id="GO:0071949">
    <property type="term" value="F:FAD binding"/>
    <property type="evidence" value="ECO:0007669"/>
    <property type="project" value="InterPro"/>
</dbReference>
<reference evidence="7" key="1">
    <citation type="submission" date="2017-09" db="EMBL/GenBank/DDBJ databases">
        <title>Overexpression of SARP Promote the Production of Pentaketide-type Ansamycins in Micromonospora sp. HK160111.</title>
        <authorList>
            <person name="Li W."/>
            <person name="Wang H."/>
        </authorList>
    </citation>
    <scope>NUCLEOTIDE SEQUENCE</scope>
    <source>
        <strain evidence="7">HK160111</strain>
    </source>
</reference>
<dbReference type="AlphaFoldDB" id="A0A2H4RBY1"/>
<protein>
    <submittedName>
        <fullName evidence="7">FAD-linked oxidase domain protein</fullName>
    </submittedName>
</protein>
<dbReference type="Gene3D" id="3.40.462.20">
    <property type="match status" value="1"/>
</dbReference>
<dbReference type="GO" id="GO:0016491">
    <property type="term" value="F:oxidoreductase activity"/>
    <property type="evidence" value="ECO:0007669"/>
    <property type="project" value="UniProtKB-KW"/>
</dbReference>
<keyword evidence="5" id="KW-0560">Oxidoreductase</keyword>
<dbReference type="InterPro" id="IPR012951">
    <property type="entry name" value="BBE"/>
</dbReference>
<dbReference type="PANTHER" id="PTHR42973">
    <property type="entry name" value="BINDING OXIDOREDUCTASE, PUTATIVE (AFU_ORTHOLOGUE AFUA_1G17690)-RELATED"/>
    <property type="match status" value="1"/>
</dbReference>
<keyword evidence="3" id="KW-0285">Flavoprotein</keyword>
<evidence type="ECO:0000259" key="6">
    <source>
        <dbReference type="PROSITE" id="PS51387"/>
    </source>
</evidence>
<sequence>MHTRRAILRAGAGFAAASSALGPLALGGGYGGSAWQRLRQRLQGDLVLPTDERYAAAKQLQYAEFDAINPTAIAYCETAADVQNCVVFARKNGVGVRVRSGGHAVLGWSTGPGLVIDVTRIEHATVTGDTVHIGPGLEAIDALHKLSTAGRQVVTGTCPTVCPGGYLTGGGIGLQTRKFGIGSDRLVSAQVVLADGRLVRASATTEPDLYWALRGGGGGNFGIVVDFEVRPIDAPRMVFFSLTWGWELAKKVIRGWQPWSVAASTNLGSQLQVFMLDSAPGNSPAVIVSGGYFGPKSELDAALADLRARVGVEPEAAVVTDGTYQQGMTAIYGCADLTTSQCHREGLNPDAVLPRSGFLREQYRYFDRSFTEAEVDTLLAVYDRDRRAGQLRALHAMSLGGVANQVPANATAYVHRTAQFIVGLASEAMEPDPSLPAAVERFAADAAAFLDPPGTGAYVNFPGATLPDWPGQYYGVNYPRLVRVKRRYDPDNFFQHGRSIGSAAG</sequence>
<evidence type="ECO:0000313" key="7">
    <source>
        <dbReference type="EMBL" id="ATY46582.1"/>
    </source>
</evidence>
<evidence type="ECO:0000256" key="3">
    <source>
        <dbReference type="ARBA" id="ARBA00022630"/>
    </source>
</evidence>
<dbReference type="InterPro" id="IPR050416">
    <property type="entry name" value="FAD-linked_Oxidoreductase"/>
</dbReference>
<dbReference type="InterPro" id="IPR006094">
    <property type="entry name" value="Oxid_FAD_bind_N"/>
</dbReference>
<feature type="domain" description="FAD-binding PCMH-type" evidence="6">
    <location>
        <begin position="65"/>
        <end position="234"/>
    </location>
</feature>
<dbReference type="InterPro" id="IPR006093">
    <property type="entry name" value="Oxy_OxRdtase_FAD_BS"/>
</dbReference>